<reference evidence="1" key="1">
    <citation type="journal article" date="2021" name="ISME J.">
        <title>Mercury methylation by metabolically versatile and cosmopolitan marine bacteria.</title>
        <authorList>
            <person name="Lin H."/>
            <person name="Ascher D.B."/>
            <person name="Myung Y."/>
            <person name="Lamborg C.H."/>
            <person name="Hallam S.J."/>
            <person name="Gionfriddo C.M."/>
            <person name="Holt K.E."/>
            <person name="Moreau J.W."/>
        </authorList>
    </citation>
    <scope>NUCLEOTIDE SEQUENCE</scope>
    <source>
        <strain evidence="1">SI075_bin30</strain>
    </source>
</reference>
<accession>A0A8T5GH42</accession>
<proteinExistence type="predicted"/>
<dbReference type="AlphaFoldDB" id="A0A8T5GH42"/>
<evidence type="ECO:0000313" key="1">
    <source>
        <dbReference type="EMBL" id="MBT4870826.1"/>
    </source>
</evidence>
<evidence type="ECO:0000313" key="2">
    <source>
        <dbReference type="Proteomes" id="UP000722459"/>
    </source>
</evidence>
<name>A0A8T5GH42_9ARCH</name>
<gene>
    <name evidence="1" type="ORF">HON47_04585</name>
</gene>
<sequence length="115" mass="13025">MKARFEIRSIKSQWKPPFSKDITDEVFEVGEGENFDRIIGNGNDENVFKLVSVDSNIAKVQYSKLFTLKTHNPGNYELTLSVDAPTEMTYLWGEDGITKKITFKGIANGESTQEE</sequence>
<protein>
    <submittedName>
        <fullName evidence="1">Uncharacterized protein</fullName>
    </submittedName>
</protein>
<dbReference type="EMBL" id="JABJNZ010000059">
    <property type="protein sequence ID" value="MBT4870826.1"/>
    <property type="molecule type" value="Genomic_DNA"/>
</dbReference>
<organism evidence="1 2">
    <name type="scientific">Candidatus Iainarchaeum sp</name>
    <dbReference type="NCBI Taxonomy" id="3101447"/>
    <lineage>
        <taxon>Archaea</taxon>
        <taxon>Candidatus Iainarchaeota</taxon>
        <taxon>Candidatus Iainarchaeia</taxon>
        <taxon>Candidatus Iainarchaeales</taxon>
        <taxon>Candidatus Iainarchaeaceae</taxon>
        <taxon>Candidatus Iainarchaeum</taxon>
    </lineage>
</organism>
<dbReference type="Proteomes" id="UP000722459">
    <property type="component" value="Unassembled WGS sequence"/>
</dbReference>
<comment type="caution">
    <text evidence="1">The sequence shown here is derived from an EMBL/GenBank/DDBJ whole genome shotgun (WGS) entry which is preliminary data.</text>
</comment>